<evidence type="ECO:0000313" key="2">
    <source>
        <dbReference type="Proteomes" id="UP000031535"/>
    </source>
</evidence>
<organism evidence="1 2">
    <name type="scientific">Pseudomonas batumici</name>
    <dbReference type="NCBI Taxonomy" id="226910"/>
    <lineage>
        <taxon>Bacteria</taxon>
        <taxon>Pseudomonadati</taxon>
        <taxon>Pseudomonadota</taxon>
        <taxon>Gammaproteobacteria</taxon>
        <taxon>Pseudomonadales</taxon>
        <taxon>Pseudomonadaceae</taxon>
        <taxon>Pseudomonas</taxon>
    </lineage>
</organism>
<keyword evidence="2" id="KW-1185">Reference proteome</keyword>
<reference evidence="1 2" key="1">
    <citation type="submission" date="2015-01" db="EMBL/GenBank/DDBJ databases">
        <title>Complete genome of Pseudomonas batumici UCM B-321 producer of the batumin antibiotic with strong antistaphilococcal and potential anticancer activity.</title>
        <authorList>
            <person name="Klochko V.V."/>
            <person name="Zelena L.B."/>
            <person name="Elena K.A."/>
            <person name="Reva O.N."/>
        </authorList>
    </citation>
    <scope>NUCLEOTIDE SEQUENCE [LARGE SCALE GENOMIC DNA]</scope>
    <source>
        <strain evidence="1 2">UCM B-321</strain>
    </source>
</reference>
<accession>A0A0C2ICQ6</accession>
<proteinExistence type="predicted"/>
<sequence length="78" mass="8850">MAEKLSPEEKKQFAADLMFIALSNMDLRNKSADAMQQDINSSLNGKTAAELNTLANSIRLEKQKKQREQTLQKQYSAF</sequence>
<dbReference type="EMBL" id="JXDG01000015">
    <property type="protein sequence ID" value="KIH84675.1"/>
    <property type="molecule type" value="Genomic_DNA"/>
</dbReference>
<dbReference type="Proteomes" id="UP000031535">
    <property type="component" value="Unassembled WGS sequence"/>
</dbReference>
<evidence type="ECO:0000313" key="1">
    <source>
        <dbReference type="EMBL" id="KIH84675.1"/>
    </source>
</evidence>
<comment type="caution">
    <text evidence="1">The sequence shown here is derived from an EMBL/GenBank/DDBJ whole genome shotgun (WGS) entry which is preliminary data.</text>
</comment>
<protein>
    <submittedName>
        <fullName evidence="1">Uncharacterized protein</fullName>
    </submittedName>
</protein>
<gene>
    <name evidence="1" type="ORF">UCMB321_1529</name>
</gene>
<dbReference type="AlphaFoldDB" id="A0A0C2ICQ6"/>
<dbReference type="PATRIC" id="fig|226910.6.peg.1522"/>
<name>A0A0C2ICQ6_9PSED</name>